<dbReference type="AlphaFoldDB" id="A0AAQ3KPM4"/>
<reference evidence="2 3" key="1">
    <citation type="submission" date="2023-10" db="EMBL/GenBank/DDBJ databases">
        <title>Chromosome-scale genome assembly provides insights into flower coloration mechanisms of Canna indica.</title>
        <authorList>
            <person name="Li C."/>
        </authorList>
    </citation>
    <scope>NUCLEOTIDE SEQUENCE [LARGE SCALE GENOMIC DNA]</scope>
    <source>
        <tissue evidence="2">Flower</tissue>
    </source>
</reference>
<gene>
    <name evidence="2" type="ORF">Cni_G21505</name>
</gene>
<dbReference type="InterPro" id="IPR045884">
    <property type="entry name" value="At5g59350-like"/>
</dbReference>
<evidence type="ECO:0000313" key="2">
    <source>
        <dbReference type="EMBL" id="WOL12738.1"/>
    </source>
</evidence>
<dbReference type="PANTHER" id="PTHR34054:SF4">
    <property type="entry name" value="PROTEIN, PUTATIVE-RELATED"/>
    <property type="match status" value="1"/>
</dbReference>
<organism evidence="2 3">
    <name type="scientific">Canna indica</name>
    <name type="common">Indian-shot</name>
    <dbReference type="NCBI Taxonomy" id="4628"/>
    <lineage>
        <taxon>Eukaryota</taxon>
        <taxon>Viridiplantae</taxon>
        <taxon>Streptophyta</taxon>
        <taxon>Embryophyta</taxon>
        <taxon>Tracheophyta</taxon>
        <taxon>Spermatophyta</taxon>
        <taxon>Magnoliopsida</taxon>
        <taxon>Liliopsida</taxon>
        <taxon>Zingiberales</taxon>
        <taxon>Cannaceae</taxon>
        <taxon>Canna</taxon>
    </lineage>
</organism>
<evidence type="ECO:0000256" key="1">
    <source>
        <dbReference type="SAM" id="MobiDB-lite"/>
    </source>
</evidence>
<keyword evidence="3" id="KW-1185">Reference proteome</keyword>
<dbReference type="Proteomes" id="UP001327560">
    <property type="component" value="Chromosome 7"/>
</dbReference>
<sequence length="186" mass="20357">MSGLTKLGFALVLVFSLSLLGLAAELLYLLHCRRRRRLRSRSASDPELAAPSDGPTHRELLLHVLCFKPRSRVEPATCAAASAARPKSTATAAAEPPEEEEWDLARWRTVCLGPSRALFTIDEEPEEEEERGSEAEETPFATPCASLRFDTPSSSPPREGAIEVTEGPSLSDRQSTGSRDSEESHR</sequence>
<evidence type="ECO:0000313" key="3">
    <source>
        <dbReference type="Proteomes" id="UP001327560"/>
    </source>
</evidence>
<feature type="region of interest" description="Disordered" evidence="1">
    <location>
        <begin position="78"/>
        <end position="102"/>
    </location>
</feature>
<dbReference type="EMBL" id="CP136896">
    <property type="protein sequence ID" value="WOL12738.1"/>
    <property type="molecule type" value="Genomic_DNA"/>
</dbReference>
<feature type="region of interest" description="Disordered" evidence="1">
    <location>
        <begin position="122"/>
        <end position="186"/>
    </location>
</feature>
<proteinExistence type="predicted"/>
<accession>A0AAQ3KPM4</accession>
<feature type="compositionally biased region" description="Acidic residues" evidence="1">
    <location>
        <begin position="122"/>
        <end position="137"/>
    </location>
</feature>
<protein>
    <submittedName>
        <fullName evidence="2">Uncharacterized protein</fullName>
    </submittedName>
</protein>
<name>A0AAQ3KPM4_9LILI</name>
<feature type="compositionally biased region" description="Low complexity" evidence="1">
    <location>
        <begin position="78"/>
        <end position="95"/>
    </location>
</feature>
<dbReference type="PANTHER" id="PTHR34054">
    <property type="entry name" value="EXPRESSED PROTEIN"/>
    <property type="match status" value="1"/>
</dbReference>